<reference evidence="2" key="2">
    <citation type="submission" date="2020-09" db="EMBL/GenBank/DDBJ databases">
        <authorList>
            <person name="Sun Q."/>
            <person name="Ohkuma M."/>
        </authorList>
    </citation>
    <scope>NUCLEOTIDE SEQUENCE</scope>
    <source>
        <strain evidence="2">JCM 4784</strain>
    </source>
</reference>
<comment type="caution">
    <text evidence="2">The sequence shown here is derived from an EMBL/GenBank/DDBJ whole genome shotgun (WGS) entry which is preliminary data.</text>
</comment>
<organism evidence="2 3">
    <name type="scientific">Streptomyces longispororuber</name>
    <dbReference type="NCBI Taxonomy" id="68230"/>
    <lineage>
        <taxon>Bacteria</taxon>
        <taxon>Bacillati</taxon>
        <taxon>Actinomycetota</taxon>
        <taxon>Actinomycetes</taxon>
        <taxon>Kitasatosporales</taxon>
        <taxon>Streptomycetaceae</taxon>
        <taxon>Streptomyces</taxon>
    </lineage>
</organism>
<name>A0A918ZKR9_9ACTN</name>
<dbReference type="Proteomes" id="UP000608024">
    <property type="component" value="Unassembled WGS sequence"/>
</dbReference>
<proteinExistence type="predicted"/>
<keyword evidence="3" id="KW-1185">Reference proteome</keyword>
<evidence type="ECO:0000256" key="1">
    <source>
        <dbReference type="SAM" id="MobiDB-lite"/>
    </source>
</evidence>
<gene>
    <name evidence="2" type="ORF">GCM10018785_29460</name>
</gene>
<dbReference type="AlphaFoldDB" id="A0A918ZKR9"/>
<protein>
    <submittedName>
        <fullName evidence="2">Uncharacterized protein</fullName>
    </submittedName>
</protein>
<accession>A0A918ZKR9</accession>
<reference evidence="2" key="1">
    <citation type="journal article" date="2014" name="Int. J. Syst. Evol. Microbiol.">
        <title>Complete genome sequence of Corynebacterium casei LMG S-19264T (=DSM 44701T), isolated from a smear-ripened cheese.</title>
        <authorList>
            <consortium name="US DOE Joint Genome Institute (JGI-PGF)"/>
            <person name="Walter F."/>
            <person name="Albersmeier A."/>
            <person name="Kalinowski J."/>
            <person name="Ruckert C."/>
        </authorList>
    </citation>
    <scope>NUCLEOTIDE SEQUENCE</scope>
    <source>
        <strain evidence="2">JCM 4784</strain>
    </source>
</reference>
<feature type="region of interest" description="Disordered" evidence="1">
    <location>
        <begin position="1"/>
        <end position="25"/>
    </location>
</feature>
<dbReference type="EMBL" id="BNBT01000036">
    <property type="protein sequence ID" value="GHE58360.1"/>
    <property type="molecule type" value="Genomic_DNA"/>
</dbReference>
<sequence length="79" mass="8130">MAGRDDRGSAGGSRWVAAPGRVPGGPRPGLRLDLCRGLGWVPAWISAGVSGWISARVSGRISAWISAGVSGWTSAWISV</sequence>
<evidence type="ECO:0000313" key="3">
    <source>
        <dbReference type="Proteomes" id="UP000608024"/>
    </source>
</evidence>
<evidence type="ECO:0000313" key="2">
    <source>
        <dbReference type="EMBL" id="GHE58360.1"/>
    </source>
</evidence>